<evidence type="ECO:0000256" key="3">
    <source>
        <dbReference type="ARBA" id="ARBA00023274"/>
    </source>
</evidence>
<evidence type="ECO:0000256" key="1">
    <source>
        <dbReference type="ARBA" id="ARBA00005781"/>
    </source>
</evidence>
<comment type="similarity">
    <text evidence="1 4">Belongs to the bacterial ribosomal protein bL19 family.</text>
</comment>
<dbReference type="FunFam" id="2.30.30.790:FF:000004">
    <property type="entry name" value="50S ribosomal protein L19, chloroplastic"/>
    <property type="match status" value="1"/>
</dbReference>
<dbReference type="GO" id="GO:0009507">
    <property type="term" value="C:chloroplast"/>
    <property type="evidence" value="ECO:0007669"/>
    <property type="project" value="UniProtKB-SubCell"/>
</dbReference>
<dbReference type="InterPro" id="IPR018257">
    <property type="entry name" value="Ribosomal_bL19_CS"/>
</dbReference>
<dbReference type="InterPro" id="IPR038657">
    <property type="entry name" value="Ribosomal_bL19_sf"/>
</dbReference>
<dbReference type="GO" id="GO:0006412">
    <property type="term" value="P:translation"/>
    <property type="evidence" value="ECO:0007669"/>
    <property type="project" value="UniProtKB-UniRule"/>
</dbReference>
<keyword evidence="3 4" id="KW-0687">Ribonucleoprotein</keyword>
<name>A0A1Z1M5D1_9FLOR</name>
<dbReference type="PIRSF" id="PIRSF002191">
    <property type="entry name" value="Ribosomal_L19"/>
    <property type="match status" value="1"/>
</dbReference>
<evidence type="ECO:0000313" key="5">
    <source>
        <dbReference type="EMBL" id="ARW61120.1"/>
    </source>
</evidence>
<dbReference type="PRINTS" id="PR00061">
    <property type="entry name" value="RIBOSOMALL19"/>
</dbReference>
<dbReference type="AlphaFoldDB" id="A0A1Z1M5D1"/>
<proteinExistence type="inferred from homology"/>
<organism evidence="5">
    <name type="scientific">Caloglossa monosticha</name>
    <dbReference type="NCBI Taxonomy" id="76906"/>
    <lineage>
        <taxon>Eukaryota</taxon>
        <taxon>Rhodophyta</taxon>
        <taxon>Florideophyceae</taxon>
        <taxon>Rhodymeniophycidae</taxon>
        <taxon>Ceramiales</taxon>
        <taxon>Delesseriaceae</taxon>
        <taxon>Caloglossa</taxon>
    </lineage>
</organism>
<dbReference type="RefSeq" id="YP_009392558.1">
    <property type="nucleotide sequence ID" value="NC_035263.1"/>
</dbReference>
<dbReference type="Pfam" id="PF01245">
    <property type="entry name" value="Ribosomal_L19"/>
    <property type="match status" value="1"/>
</dbReference>
<sequence>MKQYNCSYLQIKNNIENQFVNKKIPQINIGDNIKIKLKVREGNKNRVQMSEGIVISKKNEKINSSITIRKIIQNIGVERVYLVYSPFITDISIINSAKVRKSKLYYLRTKLGKAAKLKNKKVALQKNF</sequence>
<geneLocation type="chloroplast" evidence="5"/>
<dbReference type="PANTHER" id="PTHR15680">
    <property type="entry name" value="RIBOSOMAL PROTEIN L19"/>
    <property type="match status" value="1"/>
</dbReference>
<keyword evidence="5" id="KW-0934">Plastid</keyword>
<dbReference type="GO" id="GO:0003729">
    <property type="term" value="F:mRNA binding"/>
    <property type="evidence" value="ECO:0007669"/>
    <property type="project" value="UniProtKB-ARBA"/>
</dbReference>
<dbReference type="InterPro" id="IPR001857">
    <property type="entry name" value="Ribosomal_bL19"/>
</dbReference>
<dbReference type="GO" id="GO:0003735">
    <property type="term" value="F:structural constituent of ribosome"/>
    <property type="evidence" value="ECO:0007669"/>
    <property type="project" value="InterPro"/>
</dbReference>
<dbReference type="SUPFAM" id="SSF50104">
    <property type="entry name" value="Translation proteins SH3-like domain"/>
    <property type="match status" value="1"/>
</dbReference>
<accession>A0A1Z1M5D1</accession>
<dbReference type="GeneID" id="33354106"/>
<dbReference type="PANTHER" id="PTHR15680:SF9">
    <property type="entry name" value="LARGE RIBOSOMAL SUBUNIT PROTEIN BL19M"/>
    <property type="match status" value="1"/>
</dbReference>
<evidence type="ECO:0000256" key="4">
    <source>
        <dbReference type="HAMAP-Rule" id="MF_00402"/>
    </source>
</evidence>
<gene>
    <name evidence="4 5" type="primary">rpl19</name>
</gene>
<dbReference type="NCBIfam" id="TIGR01024">
    <property type="entry name" value="rplS_bact"/>
    <property type="match status" value="1"/>
</dbReference>
<comment type="subcellular location">
    <subcellularLocation>
        <location evidence="4">Plastid</location>
        <location evidence="4">Chloroplast</location>
    </subcellularLocation>
</comment>
<dbReference type="Gene3D" id="2.30.30.790">
    <property type="match status" value="1"/>
</dbReference>
<dbReference type="GO" id="GO:0005762">
    <property type="term" value="C:mitochondrial large ribosomal subunit"/>
    <property type="evidence" value="ECO:0007669"/>
    <property type="project" value="TreeGrafter"/>
</dbReference>
<dbReference type="EMBL" id="MF101416">
    <property type="protein sequence ID" value="ARW61120.1"/>
    <property type="molecule type" value="Genomic_DNA"/>
</dbReference>
<keyword evidence="2 4" id="KW-0689">Ribosomal protein</keyword>
<dbReference type="InterPro" id="IPR008991">
    <property type="entry name" value="Translation_prot_SH3-like_sf"/>
</dbReference>
<keyword evidence="5" id="KW-0150">Chloroplast</keyword>
<dbReference type="PROSITE" id="PS01015">
    <property type="entry name" value="RIBOSOMAL_L19"/>
    <property type="match status" value="1"/>
</dbReference>
<reference evidence="5" key="1">
    <citation type="journal article" date="2017" name="J. Phycol.">
        <title>Analysis of chloroplast genomes and a supermatrix inform reclassification of the Rhodomelaceae (Rhodophyta).</title>
        <authorList>
            <person name="Diaz-Tapia P."/>
            <person name="Maggs C.A."/>
            <person name="West J.A."/>
            <person name="Verbruggen H."/>
        </authorList>
    </citation>
    <scope>NUCLEOTIDE SEQUENCE</scope>
    <source>
        <strain evidence="5">JW3046</strain>
    </source>
</reference>
<dbReference type="HAMAP" id="MF_00402">
    <property type="entry name" value="Ribosomal_bL19"/>
    <property type="match status" value="1"/>
</dbReference>
<evidence type="ECO:0000256" key="2">
    <source>
        <dbReference type="ARBA" id="ARBA00022980"/>
    </source>
</evidence>
<protein>
    <recommendedName>
        <fullName evidence="4">Large ribosomal subunit protein bL19c</fullName>
    </recommendedName>
</protein>